<dbReference type="InterPro" id="IPR021454">
    <property type="entry name" value="DUF3105"/>
</dbReference>
<keyword evidence="4" id="KW-1185">Reference proteome</keyword>
<dbReference type="EMBL" id="CP098502">
    <property type="protein sequence ID" value="UTI63999.1"/>
    <property type="molecule type" value="Genomic_DNA"/>
</dbReference>
<reference evidence="3 4" key="1">
    <citation type="submission" date="2022-06" db="EMBL/GenBank/DDBJ databases">
        <title>Paraconexibacter antarcticus.</title>
        <authorList>
            <person name="Kim C.S."/>
        </authorList>
    </citation>
    <scope>NUCLEOTIDE SEQUENCE [LARGE SCALE GENOMIC DNA]</scope>
    <source>
        <strain evidence="3 4">02-257</strain>
    </source>
</reference>
<dbReference type="RefSeq" id="WP_254570713.1">
    <property type="nucleotide sequence ID" value="NZ_CP098502.1"/>
</dbReference>
<feature type="region of interest" description="Disordered" evidence="1">
    <location>
        <begin position="1"/>
        <end position="28"/>
    </location>
</feature>
<organism evidence="3 4">
    <name type="scientific">Paraconexibacter antarcticus</name>
    <dbReference type="NCBI Taxonomy" id="2949664"/>
    <lineage>
        <taxon>Bacteria</taxon>
        <taxon>Bacillati</taxon>
        <taxon>Actinomycetota</taxon>
        <taxon>Thermoleophilia</taxon>
        <taxon>Solirubrobacterales</taxon>
        <taxon>Paraconexibacteraceae</taxon>
        <taxon>Paraconexibacter</taxon>
    </lineage>
</organism>
<evidence type="ECO:0000313" key="4">
    <source>
        <dbReference type="Proteomes" id="UP001056035"/>
    </source>
</evidence>
<proteinExistence type="predicted"/>
<sequence>MSSRQEEKAARRAEREAQEAAAAKAAARAKRTQMALGSVLVLAIIGGSAAALLSSGGSGKGTGTVQSTTAKVAVPPVKETDLAKAASGAGCTVSNPPIQGSTHVTGTVNYKTNPPSSGDHNQVPAQDGIYAPGNEPAKENYVHALEHGRIEVEYRPGTPVRTISQIETVASEPLNGSDAYHVLVFQNNTQMPFQVAAVGWGHILGCRTMSPKVFDALRAFRKQYTDKGPELIP</sequence>
<keyword evidence="2" id="KW-0812">Transmembrane</keyword>
<feature type="compositionally biased region" description="Basic and acidic residues" evidence="1">
    <location>
        <begin position="1"/>
        <end position="18"/>
    </location>
</feature>
<name>A0ABY5DTX4_9ACTN</name>
<evidence type="ECO:0000313" key="3">
    <source>
        <dbReference type="EMBL" id="UTI63999.1"/>
    </source>
</evidence>
<evidence type="ECO:0000256" key="2">
    <source>
        <dbReference type="SAM" id="Phobius"/>
    </source>
</evidence>
<gene>
    <name evidence="3" type="ORF">NBH00_21995</name>
</gene>
<accession>A0ABY5DTX4</accession>
<feature type="transmembrane region" description="Helical" evidence="2">
    <location>
        <begin position="34"/>
        <end position="53"/>
    </location>
</feature>
<dbReference type="Pfam" id="PF11303">
    <property type="entry name" value="DUF3105"/>
    <property type="match status" value="1"/>
</dbReference>
<evidence type="ECO:0000256" key="1">
    <source>
        <dbReference type="SAM" id="MobiDB-lite"/>
    </source>
</evidence>
<protein>
    <submittedName>
        <fullName evidence="3">DUF3105 domain-containing protein</fullName>
    </submittedName>
</protein>
<dbReference type="Proteomes" id="UP001056035">
    <property type="component" value="Chromosome"/>
</dbReference>
<keyword evidence="2" id="KW-1133">Transmembrane helix</keyword>
<keyword evidence="2" id="KW-0472">Membrane</keyword>